<evidence type="ECO:0000313" key="2">
    <source>
        <dbReference type="EMBL" id="TXG92139.1"/>
    </source>
</evidence>
<feature type="transmembrane region" description="Helical" evidence="1">
    <location>
        <begin position="6"/>
        <end position="27"/>
    </location>
</feature>
<dbReference type="GO" id="GO:0005886">
    <property type="term" value="C:plasma membrane"/>
    <property type="evidence" value="ECO:0007669"/>
    <property type="project" value="InterPro"/>
</dbReference>
<sequence length="32" mass="3379">MTAAVVTSVVLVIVALAVLGYLLSALFDPERF</sequence>
<dbReference type="RefSeq" id="WP_010837586.1">
    <property type="nucleotide sequence ID" value="NZ_QRCM01000001.1"/>
</dbReference>
<gene>
    <name evidence="2" type="ORF">DW322_20655</name>
</gene>
<dbReference type="GO" id="GO:0008556">
    <property type="term" value="F:P-type potassium transmembrane transporter activity"/>
    <property type="evidence" value="ECO:0007669"/>
    <property type="project" value="InterPro"/>
</dbReference>
<evidence type="ECO:0000256" key="1">
    <source>
        <dbReference type="SAM" id="Phobius"/>
    </source>
</evidence>
<accession>A0A6P2CHA9</accession>
<comment type="caution">
    <text evidence="2">The sequence shown here is derived from an EMBL/GenBank/DDBJ whole genome shotgun (WGS) entry which is preliminary data.</text>
</comment>
<proteinExistence type="predicted"/>
<dbReference type="Pfam" id="PF09604">
    <property type="entry name" value="Potass_KdpF"/>
    <property type="match status" value="1"/>
</dbReference>
<evidence type="ECO:0000313" key="3">
    <source>
        <dbReference type="Proteomes" id="UP000471120"/>
    </source>
</evidence>
<dbReference type="InterPro" id="IPR011726">
    <property type="entry name" value="KdpF"/>
</dbReference>
<dbReference type="EMBL" id="QRCM01000001">
    <property type="protein sequence ID" value="TXG92139.1"/>
    <property type="molecule type" value="Genomic_DNA"/>
</dbReference>
<keyword evidence="1" id="KW-0472">Membrane</keyword>
<dbReference type="AlphaFoldDB" id="A0A6P2CHA9"/>
<protein>
    <submittedName>
        <fullName evidence="2">Potassium-transporting ATPase subunit F</fullName>
    </submittedName>
</protein>
<keyword evidence="1" id="KW-1133">Transmembrane helix</keyword>
<organism evidence="2 3">
    <name type="scientific">Rhodococcus rhodnii</name>
    <dbReference type="NCBI Taxonomy" id="38312"/>
    <lineage>
        <taxon>Bacteria</taxon>
        <taxon>Bacillati</taxon>
        <taxon>Actinomycetota</taxon>
        <taxon>Actinomycetes</taxon>
        <taxon>Mycobacteriales</taxon>
        <taxon>Nocardiaceae</taxon>
        <taxon>Rhodococcus</taxon>
    </lineage>
</organism>
<name>A0A6P2CHA9_9NOCA</name>
<dbReference type="Proteomes" id="UP000471120">
    <property type="component" value="Unassembled WGS sequence"/>
</dbReference>
<keyword evidence="1" id="KW-0812">Transmembrane</keyword>
<reference evidence="2 3" key="1">
    <citation type="submission" date="2018-07" db="EMBL/GenBank/DDBJ databases">
        <title>Genome sequence of Rhodococcus rhodnii ATCC 35071 from Rhodnius prolixus.</title>
        <authorList>
            <person name="Patel V."/>
            <person name="Vogel K.J."/>
        </authorList>
    </citation>
    <scope>NUCLEOTIDE SEQUENCE [LARGE SCALE GENOMIC DNA]</scope>
    <source>
        <strain evidence="2 3">ATCC 35071</strain>
    </source>
</reference>